<protein>
    <submittedName>
        <fullName evidence="1">Uncharacterized protein</fullName>
    </submittedName>
</protein>
<evidence type="ECO:0000313" key="2">
    <source>
        <dbReference type="Proteomes" id="UP000182110"/>
    </source>
</evidence>
<accession>A0AAN2PC64</accession>
<dbReference type="Proteomes" id="UP000182110">
    <property type="component" value="Unassembled WGS sequence"/>
</dbReference>
<evidence type="ECO:0000313" key="1">
    <source>
        <dbReference type="EMBL" id="CEG25071.1"/>
    </source>
</evidence>
<sequence length="63" mass="7367">MPPDCRQKGFRNALIPKPFLNDYKMGNGFKSSPGGGRNNNHKFHHTHNQAYWFCKLHLQQLQD</sequence>
<name>A0AAN2PC64_9BACI</name>
<reference evidence="1 2" key="1">
    <citation type="journal article" date="2014" name="Genome Announc.">
        <title>Genome Sequence of Bacillus simplex Strain P558, Isolated from a Human Fecal Sample.</title>
        <authorList>
            <person name="Croce O."/>
            <person name="Hugon P."/>
            <person name="Lagier J.C."/>
            <person name="Bibi F."/>
            <person name="Robert C."/>
            <person name="Azhar E.I."/>
            <person name="Raoult D."/>
            <person name="Fournier P.E."/>
        </authorList>
    </citation>
    <scope>NUCLEOTIDE SEQUENCE [LARGE SCALE GENOMIC DNA]</scope>
    <source>
        <strain evidence="1 2">P558</strain>
    </source>
</reference>
<organism evidence="1 2">
    <name type="scientific">Peribacillus simplex</name>
    <dbReference type="NCBI Taxonomy" id="1478"/>
    <lineage>
        <taxon>Bacteria</taxon>
        <taxon>Bacillati</taxon>
        <taxon>Bacillota</taxon>
        <taxon>Bacilli</taxon>
        <taxon>Bacillales</taxon>
        <taxon>Bacillaceae</taxon>
        <taxon>Peribacillus</taxon>
    </lineage>
</organism>
<dbReference type="EMBL" id="CCXW01000005">
    <property type="protein sequence ID" value="CEG25071.1"/>
    <property type="molecule type" value="Genomic_DNA"/>
</dbReference>
<keyword evidence="2" id="KW-1185">Reference proteome</keyword>
<gene>
    <name evidence="1" type="ORF">BN1180_05916</name>
</gene>
<comment type="caution">
    <text evidence="1">The sequence shown here is derived from an EMBL/GenBank/DDBJ whole genome shotgun (WGS) entry which is preliminary data.</text>
</comment>
<proteinExistence type="predicted"/>
<dbReference type="AlphaFoldDB" id="A0AAN2PC64"/>